<dbReference type="InterPro" id="IPR003869">
    <property type="entry name" value="Polysac_CapD-like"/>
</dbReference>
<accession>A0AAU7VII8</accession>
<proteinExistence type="inferred from homology"/>
<keyword evidence="2" id="KW-0812">Transmembrane</keyword>
<dbReference type="PANTHER" id="PTHR43318">
    <property type="entry name" value="UDP-N-ACETYLGLUCOSAMINE 4,6-DEHYDRATASE"/>
    <property type="match status" value="1"/>
</dbReference>
<dbReference type="InterPro" id="IPR029063">
    <property type="entry name" value="SAM-dependent_MTases_sf"/>
</dbReference>
<keyword evidence="2" id="KW-0472">Membrane</keyword>
<dbReference type="CDD" id="cd05237">
    <property type="entry name" value="UDP_invert_4-6DH_SDR_e"/>
    <property type="match status" value="1"/>
</dbReference>
<dbReference type="Gene3D" id="3.40.50.720">
    <property type="entry name" value="NAD(P)-binding Rossmann-like Domain"/>
    <property type="match status" value="2"/>
</dbReference>
<sequence>MLIEKTLALLNNLTAKFRKTVLFFSDTILINIALSISIFTTYKANPLVIYDRYLLFAFITTVCMLLSFSYYRLYSSLWRYASIEELMLIVKGVTIGTMIIFIGHTIIGPGDHVRMFFAFYSYNLLSVGGSRLAYRVLRRAKMGVMNSKNCRSRVMIIGGGQAGQIIIKEMFQAPDTYKYPVAVIDDDYCKHHRRMHGVPIVGGRENIIKAAKEYKVDEIIIAMPSVSRRETRQILNICKQTNCKVKTLPGMYELIDGKIDIKQIRDVQIEDLLGREPVEVNLGDITQYIENKTVLITGGGGSIGSELCRQVLKYNPTKLVIVDNYENNAYEIQQELIRKYGQAIDLEAIIASVREVSRMDEIFETYKPSVVFHAAAHKHVPLMEKSPLEAVKNNVFGTLNTAQMADKHNVKRFVLISTDKAVNPTNIMGATKRLAEKIIQSMDKQSETDFVAVRFGNVLGSNGSVIPLFKNQIAQGGPLTVTHPEITRFFMTIPEAVQLVIQAGSMAEGGEIFVLDMGEPVKITDLAQDLIKLSGLEPDKDIEIQFTGLRPGEKLYEELLMAEEGLKGTHHEKIFVGKPLVDNPKEVLESLKYLEKLVEKGEDLSTIEAMKKLVPTYRQTG</sequence>
<feature type="transmembrane region" description="Helical" evidence="2">
    <location>
        <begin position="86"/>
        <end position="107"/>
    </location>
</feature>
<protein>
    <submittedName>
        <fullName evidence="4">Nucleoside-diphosphate sugar epimerase/dehydratase</fullName>
    </submittedName>
</protein>
<feature type="domain" description="Polysaccharide biosynthesis protein CapD-like" evidence="3">
    <location>
        <begin position="294"/>
        <end position="577"/>
    </location>
</feature>
<evidence type="ECO:0000313" key="4">
    <source>
        <dbReference type="EMBL" id="XBX73630.1"/>
    </source>
</evidence>
<name>A0AAU7VII8_9FIRM</name>
<dbReference type="SUPFAM" id="SSF51735">
    <property type="entry name" value="NAD(P)-binding Rossmann-fold domains"/>
    <property type="match status" value="1"/>
</dbReference>
<dbReference type="InterPro" id="IPR051203">
    <property type="entry name" value="Polysaccharide_Synthase-Rel"/>
</dbReference>
<feature type="transmembrane region" description="Helical" evidence="2">
    <location>
        <begin position="54"/>
        <end position="74"/>
    </location>
</feature>
<comment type="similarity">
    <text evidence="1">Belongs to the polysaccharide synthase family.</text>
</comment>
<feature type="transmembrane region" description="Helical" evidence="2">
    <location>
        <begin position="21"/>
        <end position="42"/>
    </location>
</feature>
<reference evidence="4" key="2">
    <citation type="submission" date="2024-06" db="EMBL/GenBank/DDBJ databases">
        <authorList>
            <person name="Petrova K.O."/>
            <person name="Toshchakov S.V."/>
            <person name="Boltjanskaja Y.V."/>
            <person name="Kevbrin V."/>
        </authorList>
    </citation>
    <scope>NUCLEOTIDE SEQUENCE</scope>
    <source>
        <strain evidence="4">Z-910T</strain>
    </source>
</reference>
<gene>
    <name evidence="4" type="ORF">PRVXT_001623</name>
</gene>
<evidence type="ECO:0000256" key="2">
    <source>
        <dbReference type="SAM" id="Phobius"/>
    </source>
</evidence>
<dbReference type="RefSeq" id="WP_350342392.1">
    <property type="nucleotide sequence ID" value="NZ_CP158367.1"/>
</dbReference>
<reference evidence="4" key="1">
    <citation type="journal article" date="2013" name="Extremophiles">
        <title>Proteinivorax tanatarense gen. nov., sp. nov., an anaerobic, haloalkaliphilic, proteolytic bacterium isolated from a decaying algal bloom, and proposal of Proteinivoraceae fam. nov.</title>
        <authorList>
            <person name="Kevbrin V."/>
            <person name="Boltyanskaya Y."/>
            <person name="Zhilina T."/>
            <person name="Kolganova T."/>
            <person name="Lavrentjeva E."/>
            <person name="Kuznetsov B."/>
        </authorList>
    </citation>
    <scope>NUCLEOTIDE SEQUENCE</scope>
    <source>
        <strain evidence="4">Z-910T</strain>
    </source>
</reference>
<dbReference type="AlphaFoldDB" id="A0AAU7VII8"/>
<dbReference type="SUPFAM" id="SSF53335">
    <property type="entry name" value="S-adenosyl-L-methionine-dependent methyltransferases"/>
    <property type="match status" value="1"/>
</dbReference>
<dbReference type="PANTHER" id="PTHR43318:SF1">
    <property type="entry name" value="POLYSACCHARIDE BIOSYNTHESIS PROTEIN EPSC-RELATED"/>
    <property type="match status" value="1"/>
</dbReference>
<evidence type="ECO:0000256" key="1">
    <source>
        <dbReference type="ARBA" id="ARBA00007430"/>
    </source>
</evidence>
<dbReference type="EMBL" id="CP158367">
    <property type="protein sequence ID" value="XBX73630.1"/>
    <property type="molecule type" value="Genomic_DNA"/>
</dbReference>
<dbReference type="Pfam" id="PF02719">
    <property type="entry name" value="Polysacc_synt_2"/>
    <property type="match status" value="1"/>
</dbReference>
<organism evidence="4">
    <name type="scientific">Proteinivorax tanatarense</name>
    <dbReference type="NCBI Taxonomy" id="1260629"/>
    <lineage>
        <taxon>Bacteria</taxon>
        <taxon>Bacillati</taxon>
        <taxon>Bacillota</taxon>
        <taxon>Clostridia</taxon>
        <taxon>Eubacteriales</taxon>
        <taxon>Proteinivoracaceae</taxon>
        <taxon>Proteinivorax</taxon>
    </lineage>
</organism>
<dbReference type="InterPro" id="IPR036291">
    <property type="entry name" value="NAD(P)-bd_dom_sf"/>
</dbReference>
<evidence type="ECO:0000259" key="3">
    <source>
        <dbReference type="Pfam" id="PF02719"/>
    </source>
</evidence>
<dbReference type="Pfam" id="PF13727">
    <property type="entry name" value="CoA_binding_3"/>
    <property type="match status" value="1"/>
</dbReference>
<keyword evidence="2" id="KW-1133">Transmembrane helix</keyword>